<accession>B4ISK1</accession>
<dbReference type="EMBL" id="CH700669">
    <property type="protein sequence ID" value="EDW26097.1"/>
    <property type="molecule type" value="Genomic_DNA"/>
</dbReference>
<reference evidence="1 2" key="1">
    <citation type="journal article" date="2007" name="Nature">
        <title>Evolution of genes and genomes on the Drosophila phylogeny.</title>
        <authorList>
            <consortium name="Drosophila 12 Genomes Consortium"/>
            <person name="Clark A.G."/>
            <person name="Eisen M.B."/>
            <person name="Smith D.R."/>
            <person name="Bergman C.M."/>
            <person name="Oliver B."/>
            <person name="Markow T.A."/>
            <person name="Kaufman T.C."/>
            <person name="Kellis M."/>
            <person name="Gelbart W."/>
            <person name="Iyer V.N."/>
            <person name="Pollard D.A."/>
            <person name="Sackton T.B."/>
            <person name="Larracuente A.M."/>
            <person name="Singh N.D."/>
            <person name="Abad J.P."/>
            <person name="Abt D.N."/>
            <person name="Adryan B."/>
            <person name="Aguade M."/>
            <person name="Akashi H."/>
            <person name="Anderson W.W."/>
            <person name="Aquadro C.F."/>
            <person name="Ardell D.H."/>
            <person name="Arguello R."/>
            <person name="Artieri C.G."/>
            <person name="Barbash D.A."/>
            <person name="Barker D."/>
            <person name="Barsanti P."/>
            <person name="Batterham P."/>
            <person name="Batzoglou S."/>
            <person name="Begun D."/>
            <person name="Bhutkar A."/>
            <person name="Blanco E."/>
            <person name="Bosak S.A."/>
            <person name="Bradley R.K."/>
            <person name="Brand A.D."/>
            <person name="Brent M.R."/>
            <person name="Brooks A.N."/>
            <person name="Brown R.H."/>
            <person name="Butlin R.K."/>
            <person name="Caggese C."/>
            <person name="Calvi B.R."/>
            <person name="Bernardo de Carvalho A."/>
            <person name="Caspi A."/>
            <person name="Castrezana S."/>
            <person name="Celniker S.E."/>
            <person name="Chang J.L."/>
            <person name="Chapple C."/>
            <person name="Chatterji S."/>
            <person name="Chinwalla A."/>
            <person name="Civetta A."/>
            <person name="Clifton S.W."/>
            <person name="Comeron J.M."/>
            <person name="Costello J.C."/>
            <person name="Coyne J.A."/>
            <person name="Daub J."/>
            <person name="David R.G."/>
            <person name="Delcher A.L."/>
            <person name="Delehaunty K."/>
            <person name="Do C.B."/>
            <person name="Ebling H."/>
            <person name="Edwards K."/>
            <person name="Eickbush T."/>
            <person name="Evans J.D."/>
            <person name="Filipski A."/>
            <person name="Findeiss S."/>
            <person name="Freyhult E."/>
            <person name="Fulton L."/>
            <person name="Fulton R."/>
            <person name="Garcia A.C."/>
            <person name="Gardiner A."/>
            <person name="Garfield D.A."/>
            <person name="Garvin B.E."/>
            <person name="Gibson G."/>
            <person name="Gilbert D."/>
            <person name="Gnerre S."/>
            <person name="Godfrey J."/>
            <person name="Good R."/>
            <person name="Gotea V."/>
            <person name="Gravely B."/>
            <person name="Greenberg A.J."/>
            <person name="Griffiths-Jones S."/>
            <person name="Gross S."/>
            <person name="Guigo R."/>
            <person name="Gustafson E.A."/>
            <person name="Haerty W."/>
            <person name="Hahn M.W."/>
            <person name="Halligan D.L."/>
            <person name="Halpern A.L."/>
            <person name="Halter G.M."/>
            <person name="Han M.V."/>
            <person name="Heger A."/>
            <person name="Hillier L."/>
            <person name="Hinrichs A.S."/>
            <person name="Holmes I."/>
            <person name="Hoskins R.A."/>
            <person name="Hubisz M.J."/>
            <person name="Hultmark D."/>
            <person name="Huntley M.A."/>
            <person name="Jaffe D.B."/>
            <person name="Jagadeeshan S."/>
            <person name="Jeck W.R."/>
            <person name="Johnson J."/>
            <person name="Jones C.D."/>
            <person name="Jordan W.C."/>
            <person name="Karpen G.H."/>
            <person name="Kataoka E."/>
            <person name="Keightley P.D."/>
            <person name="Kheradpour P."/>
            <person name="Kirkness E.F."/>
            <person name="Koerich L.B."/>
            <person name="Kristiansen K."/>
            <person name="Kudrna D."/>
            <person name="Kulathinal R.J."/>
            <person name="Kumar S."/>
            <person name="Kwok R."/>
            <person name="Lander E."/>
            <person name="Langley C.H."/>
            <person name="Lapoint R."/>
            <person name="Lazzaro B.P."/>
            <person name="Lee S.J."/>
            <person name="Levesque L."/>
            <person name="Li R."/>
            <person name="Lin C.F."/>
            <person name="Lin M.F."/>
            <person name="Lindblad-Toh K."/>
            <person name="Llopart A."/>
            <person name="Long M."/>
            <person name="Low L."/>
            <person name="Lozovsky E."/>
            <person name="Lu J."/>
            <person name="Luo M."/>
            <person name="Machado C.A."/>
            <person name="Makalowski W."/>
            <person name="Marzo M."/>
            <person name="Matsuda M."/>
            <person name="Matzkin L."/>
            <person name="McAllister B."/>
            <person name="McBride C.S."/>
            <person name="McKernan B."/>
            <person name="McKernan K."/>
            <person name="Mendez-Lago M."/>
            <person name="Minx P."/>
            <person name="Mollenhauer M.U."/>
            <person name="Montooth K."/>
            <person name="Mount S.M."/>
            <person name="Mu X."/>
            <person name="Myers E."/>
            <person name="Negre B."/>
            <person name="Newfeld S."/>
            <person name="Nielsen R."/>
            <person name="Noor M.A."/>
            <person name="O'Grady P."/>
            <person name="Pachter L."/>
            <person name="Papaceit M."/>
            <person name="Parisi M.J."/>
            <person name="Parisi M."/>
            <person name="Parts L."/>
            <person name="Pedersen J.S."/>
            <person name="Pesole G."/>
            <person name="Phillippy A.M."/>
            <person name="Ponting C.P."/>
            <person name="Pop M."/>
            <person name="Porcelli D."/>
            <person name="Powell J.R."/>
            <person name="Prohaska S."/>
            <person name="Pruitt K."/>
            <person name="Puig M."/>
            <person name="Quesneville H."/>
            <person name="Ram K.R."/>
            <person name="Rand D."/>
            <person name="Rasmussen M.D."/>
            <person name="Reed L.K."/>
            <person name="Reenan R."/>
            <person name="Reily A."/>
            <person name="Remington K.A."/>
            <person name="Rieger T.T."/>
            <person name="Ritchie M.G."/>
            <person name="Robin C."/>
            <person name="Rogers Y.H."/>
            <person name="Rohde C."/>
            <person name="Rozas J."/>
            <person name="Rubenfield M.J."/>
            <person name="Ruiz A."/>
            <person name="Russo S."/>
            <person name="Salzberg S.L."/>
            <person name="Sanchez-Gracia A."/>
            <person name="Saranga D.J."/>
            <person name="Sato H."/>
            <person name="Schaeffer S.W."/>
            <person name="Schatz M.C."/>
            <person name="Schlenke T."/>
            <person name="Schwartz R."/>
            <person name="Segarra C."/>
            <person name="Singh R.S."/>
            <person name="Sirot L."/>
            <person name="Sirota M."/>
            <person name="Sisneros N.B."/>
            <person name="Smith C.D."/>
            <person name="Smith T.F."/>
            <person name="Spieth J."/>
            <person name="Stage D.E."/>
            <person name="Stark A."/>
            <person name="Stephan W."/>
            <person name="Strausberg R.L."/>
            <person name="Strempel S."/>
            <person name="Sturgill D."/>
            <person name="Sutton G."/>
            <person name="Sutton G.G."/>
            <person name="Tao W."/>
            <person name="Teichmann S."/>
            <person name="Tobari Y.N."/>
            <person name="Tomimura Y."/>
            <person name="Tsolas J.M."/>
            <person name="Valente V.L."/>
            <person name="Venter E."/>
            <person name="Venter J.C."/>
            <person name="Vicario S."/>
            <person name="Vieira F.G."/>
            <person name="Vilella A.J."/>
            <person name="Villasante A."/>
            <person name="Walenz B."/>
            <person name="Wang J."/>
            <person name="Wasserman M."/>
            <person name="Watts T."/>
            <person name="Wilson D."/>
            <person name="Wilson R.K."/>
            <person name="Wing R.A."/>
            <person name="Wolfner M.F."/>
            <person name="Wong A."/>
            <person name="Wong G.K."/>
            <person name="Wu C.I."/>
            <person name="Wu G."/>
            <person name="Yamamoto D."/>
            <person name="Yang H.P."/>
            <person name="Yang S.P."/>
            <person name="Yorke J.A."/>
            <person name="Yoshida K."/>
            <person name="Zdobnov E."/>
            <person name="Zhang P."/>
            <person name="Zhang Y."/>
            <person name="Zimin A.V."/>
            <person name="Baldwin J."/>
            <person name="Abdouelleil A."/>
            <person name="Abdulkadir J."/>
            <person name="Abebe A."/>
            <person name="Abera B."/>
            <person name="Abreu J."/>
            <person name="Acer S.C."/>
            <person name="Aftuck L."/>
            <person name="Alexander A."/>
            <person name="An P."/>
            <person name="Anderson E."/>
            <person name="Anderson S."/>
            <person name="Arachi H."/>
            <person name="Azer M."/>
            <person name="Bachantsang P."/>
            <person name="Barry A."/>
            <person name="Bayul T."/>
            <person name="Berlin A."/>
            <person name="Bessette D."/>
            <person name="Bloom T."/>
            <person name="Blye J."/>
            <person name="Boguslavskiy L."/>
            <person name="Bonnet C."/>
            <person name="Boukhgalter B."/>
            <person name="Bourzgui I."/>
            <person name="Brown A."/>
            <person name="Cahill P."/>
            <person name="Channer S."/>
            <person name="Cheshatsang Y."/>
            <person name="Chuda L."/>
            <person name="Citroen M."/>
            <person name="Collymore A."/>
            <person name="Cooke P."/>
            <person name="Costello M."/>
            <person name="D'Aco K."/>
            <person name="Daza R."/>
            <person name="De Haan G."/>
            <person name="DeGray S."/>
            <person name="DeMaso C."/>
            <person name="Dhargay N."/>
            <person name="Dooley K."/>
            <person name="Dooley E."/>
            <person name="Doricent M."/>
            <person name="Dorje P."/>
            <person name="Dorjee K."/>
            <person name="Dupes A."/>
            <person name="Elong R."/>
            <person name="Falk J."/>
            <person name="Farina A."/>
            <person name="Faro S."/>
            <person name="Ferguson D."/>
            <person name="Fisher S."/>
            <person name="Foley C.D."/>
            <person name="Franke A."/>
            <person name="Friedrich D."/>
            <person name="Gadbois L."/>
            <person name="Gearin G."/>
            <person name="Gearin C.R."/>
            <person name="Giannoukos G."/>
            <person name="Goode T."/>
            <person name="Graham J."/>
            <person name="Grandbois E."/>
            <person name="Grewal S."/>
            <person name="Gyaltsen K."/>
            <person name="Hafez N."/>
            <person name="Hagos B."/>
            <person name="Hall J."/>
            <person name="Henson C."/>
            <person name="Hollinger A."/>
            <person name="Honan T."/>
            <person name="Huard M.D."/>
            <person name="Hughes L."/>
            <person name="Hurhula B."/>
            <person name="Husby M.E."/>
            <person name="Kamat A."/>
            <person name="Kanga B."/>
            <person name="Kashin S."/>
            <person name="Khazanovich D."/>
            <person name="Kisner P."/>
            <person name="Lance K."/>
            <person name="Lara M."/>
            <person name="Lee W."/>
            <person name="Lennon N."/>
            <person name="Letendre F."/>
            <person name="LeVine R."/>
            <person name="Lipovsky A."/>
            <person name="Liu X."/>
            <person name="Liu J."/>
            <person name="Liu S."/>
            <person name="Lokyitsang T."/>
            <person name="Lokyitsang Y."/>
            <person name="Lubonja R."/>
            <person name="Lui A."/>
            <person name="MacDonald P."/>
            <person name="Magnisalis V."/>
            <person name="Maru K."/>
            <person name="Matthews C."/>
            <person name="McCusker W."/>
            <person name="McDonough S."/>
            <person name="Mehta T."/>
            <person name="Meldrim J."/>
            <person name="Meneus L."/>
            <person name="Mihai O."/>
            <person name="Mihalev A."/>
            <person name="Mihova T."/>
            <person name="Mittelman R."/>
            <person name="Mlenga V."/>
            <person name="Montmayeur A."/>
            <person name="Mulrain L."/>
            <person name="Navidi A."/>
            <person name="Naylor J."/>
            <person name="Negash T."/>
            <person name="Nguyen T."/>
            <person name="Nguyen N."/>
            <person name="Nicol R."/>
            <person name="Norbu C."/>
            <person name="Norbu N."/>
            <person name="Novod N."/>
            <person name="O'Neill B."/>
            <person name="Osman S."/>
            <person name="Markiewicz E."/>
            <person name="Oyono O.L."/>
            <person name="Patti C."/>
            <person name="Phunkhang P."/>
            <person name="Pierre F."/>
            <person name="Priest M."/>
            <person name="Raghuraman S."/>
            <person name="Rege F."/>
            <person name="Reyes R."/>
            <person name="Rise C."/>
            <person name="Rogov P."/>
            <person name="Ross K."/>
            <person name="Ryan E."/>
            <person name="Settipalli S."/>
            <person name="Shea T."/>
            <person name="Sherpa N."/>
            <person name="Shi L."/>
            <person name="Shih D."/>
            <person name="Sparrow T."/>
            <person name="Spaulding J."/>
            <person name="Stalker J."/>
            <person name="Stange-Thomann N."/>
            <person name="Stavropoulos S."/>
            <person name="Stone C."/>
            <person name="Strader C."/>
            <person name="Tesfaye S."/>
            <person name="Thomson T."/>
            <person name="Thoulutsang Y."/>
            <person name="Thoulutsang D."/>
            <person name="Topham K."/>
            <person name="Topping I."/>
            <person name="Tsamla T."/>
            <person name="Vassiliev H."/>
            <person name="Vo A."/>
            <person name="Wangchuk T."/>
            <person name="Wangdi T."/>
            <person name="Weiand M."/>
            <person name="Wilkinson J."/>
            <person name="Wilson A."/>
            <person name="Yadav S."/>
            <person name="Young G."/>
            <person name="Yu Q."/>
            <person name="Zembek L."/>
            <person name="Zhong D."/>
            <person name="Zimmer A."/>
            <person name="Zwirko Z."/>
            <person name="Jaffe D.B."/>
            <person name="Alvarez P."/>
            <person name="Brockman W."/>
            <person name="Butler J."/>
            <person name="Chin C."/>
            <person name="Gnerre S."/>
            <person name="Grabherr M."/>
            <person name="Kleber M."/>
            <person name="Mauceli E."/>
            <person name="MacCallum I."/>
        </authorList>
    </citation>
    <scope>NUCLEOTIDE SEQUENCE [LARGE SCALE GENOMIC DNA]</scope>
    <source>
        <strain evidence="2">MSH-3 / Tucson 14011-0111.49</strain>
    </source>
</reference>
<dbReference type="AlphaFoldDB" id="B4ISK1"/>
<dbReference type="HOGENOM" id="CLU_2673705_0_0_1"/>
<organism evidence="2">
    <name type="scientific">Drosophila persimilis</name>
    <name type="common">Fruit fly</name>
    <dbReference type="NCBI Taxonomy" id="7234"/>
    <lineage>
        <taxon>Eukaryota</taxon>
        <taxon>Metazoa</taxon>
        <taxon>Ecdysozoa</taxon>
        <taxon>Arthropoda</taxon>
        <taxon>Hexapoda</taxon>
        <taxon>Insecta</taxon>
        <taxon>Pterygota</taxon>
        <taxon>Neoptera</taxon>
        <taxon>Endopterygota</taxon>
        <taxon>Diptera</taxon>
        <taxon>Brachycera</taxon>
        <taxon>Muscomorpha</taxon>
        <taxon>Ephydroidea</taxon>
        <taxon>Drosophilidae</taxon>
        <taxon>Drosophila</taxon>
        <taxon>Sophophora</taxon>
    </lineage>
</organism>
<proteinExistence type="predicted"/>
<gene>
    <name evidence="1" type="primary">Dper\GL17794</name>
    <name evidence="1" type="ORF">Dper_GL17794</name>
</gene>
<protein>
    <submittedName>
        <fullName evidence="1">GL17794</fullName>
    </submittedName>
</protein>
<name>B4ISK1_DROPE</name>
<evidence type="ECO:0000313" key="1">
    <source>
        <dbReference type="EMBL" id="EDW26097.1"/>
    </source>
</evidence>
<dbReference type="Proteomes" id="UP000008744">
    <property type="component" value="Unassembled WGS sequence"/>
</dbReference>
<keyword evidence="2" id="KW-1185">Reference proteome</keyword>
<dbReference type="OrthoDB" id="382863at2759"/>
<sequence>MTFRPKTCPKWRCEFQNTTKSVPHTCMSTEVRDTYIVPQLHSMDFNADVKHKIVFEAITPFSTKSEYAIYGSGSP</sequence>
<evidence type="ECO:0000313" key="2">
    <source>
        <dbReference type="Proteomes" id="UP000008744"/>
    </source>
</evidence>